<sequence length="31" mass="3256">MIAIIPARGGSKGLPGKNIRKMCGKPLIAYT</sequence>
<dbReference type="Gene3D" id="3.90.550.10">
    <property type="entry name" value="Spore Coat Polysaccharide Biosynthesis Protein SpsA, Chain A"/>
    <property type="match status" value="1"/>
</dbReference>
<gene>
    <name evidence="1" type="ORF">GAQ75_24460</name>
</gene>
<dbReference type="Proteomes" id="UP000438773">
    <property type="component" value="Unassembled WGS sequence"/>
</dbReference>
<accession>A0A6I0JKD9</accession>
<dbReference type="InterPro" id="IPR029044">
    <property type="entry name" value="Nucleotide-diphossugar_trans"/>
</dbReference>
<dbReference type="EMBL" id="WCUQ01000233">
    <property type="protein sequence ID" value="KAB4113241.1"/>
    <property type="molecule type" value="Genomic_DNA"/>
</dbReference>
<keyword evidence="1" id="KW-0548">Nucleotidyltransferase</keyword>
<evidence type="ECO:0000313" key="1">
    <source>
        <dbReference type="EMBL" id="KAB4113241.1"/>
    </source>
</evidence>
<proteinExistence type="predicted"/>
<name>A0A6I0JKD9_BACUN</name>
<comment type="caution">
    <text evidence="1">The sequence shown here is derived from an EMBL/GenBank/DDBJ whole genome shotgun (WGS) entry which is preliminary data.</text>
</comment>
<protein>
    <submittedName>
        <fullName evidence="1">Acylneuraminate cytidylyltransferase family protein</fullName>
    </submittedName>
</protein>
<organism evidence="1 2">
    <name type="scientific">Bacteroides uniformis</name>
    <dbReference type="NCBI Taxonomy" id="820"/>
    <lineage>
        <taxon>Bacteria</taxon>
        <taxon>Pseudomonadati</taxon>
        <taxon>Bacteroidota</taxon>
        <taxon>Bacteroidia</taxon>
        <taxon>Bacteroidales</taxon>
        <taxon>Bacteroidaceae</taxon>
        <taxon>Bacteroides</taxon>
    </lineage>
</organism>
<dbReference type="SUPFAM" id="SSF53448">
    <property type="entry name" value="Nucleotide-diphospho-sugar transferases"/>
    <property type="match status" value="1"/>
</dbReference>
<evidence type="ECO:0000313" key="2">
    <source>
        <dbReference type="Proteomes" id="UP000438773"/>
    </source>
</evidence>
<reference evidence="1 2" key="1">
    <citation type="journal article" date="2019" name="Nat. Med.">
        <title>A library of human gut bacterial isolates paired with longitudinal multiomics data enables mechanistic microbiome research.</title>
        <authorList>
            <person name="Poyet M."/>
            <person name="Groussin M."/>
            <person name="Gibbons S.M."/>
            <person name="Avila-Pacheco J."/>
            <person name="Jiang X."/>
            <person name="Kearney S.M."/>
            <person name="Perrotta A.R."/>
            <person name="Berdy B."/>
            <person name="Zhao S."/>
            <person name="Lieberman T.D."/>
            <person name="Swanson P.K."/>
            <person name="Smith M."/>
            <person name="Roesemann S."/>
            <person name="Alexander J.E."/>
            <person name="Rich S.A."/>
            <person name="Livny J."/>
            <person name="Vlamakis H."/>
            <person name="Clish C."/>
            <person name="Bullock K."/>
            <person name="Deik A."/>
            <person name="Scott J."/>
            <person name="Pierce K.A."/>
            <person name="Xavier R.J."/>
            <person name="Alm E.J."/>
        </authorList>
    </citation>
    <scope>NUCLEOTIDE SEQUENCE [LARGE SCALE GENOMIC DNA]</scope>
    <source>
        <strain evidence="1 2">BIOML-A37</strain>
    </source>
</reference>
<dbReference type="Pfam" id="PF02348">
    <property type="entry name" value="CTP_transf_3"/>
    <property type="match status" value="1"/>
</dbReference>
<dbReference type="InterPro" id="IPR003329">
    <property type="entry name" value="Cytidylyl_trans"/>
</dbReference>
<feature type="non-terminal residue" evidence="1">
    <location>
        <position position="31"/>
    </location>
</feature>
<dbReference type="GO" id="GO:0016779">
    <property type="term" value="F:nucleotidyltransferase activity"/>
    <property type="evidence" value="ECO:0007669"/>
    <property type="project" value="UniProtKB-KW"/>
</dbReference>
<keyword evidence="1" id="KW-0808">Transferase</keyword>
<dbReference type="RefSeq" id="WP_410492446.1">
    <property type="nucleotide sequence ID" value="NZ_WCUQ01000233.1"/>
</dbReference>
<dbReference type="AlphaFoldDB" id="A0A6I0JKD9"/>